<dbReference type="Gene3D" id="3.30.40.10">
    <property type="entry name" value="Zinc/RING finger domain, C3HC4 (zinc finger)"/>
    <property type="match status" value="1"/>
</dbReference>
<dbReference type="GO" id="GO:0061630">
    <property type="term" value="F:ubiquitin protein ligase activity"/>
    <property type="evidence" value="ECO:0007669"/>
    <property type="project" value="TreeGrafter"/>
</dbReference>
<sequence length="290" mass="32815">MAESSASGAKDDLLNQGEELLQFLFYNQPVCQDIESVDDDFDLFDNEDHWLSDYPSELDFYDQKGGQICRRNGGKKISDAVKAKKNCLRNSQEALPSSKTICKGLMIETRIENSNRKKENKRKAKKVKGITTRTEVQSESQKKPHASCLRTSVKKKSPESVNQTTNPLSFYNNSDFVLGSGNTVKFEDQPLVNLLIELQDREITPEDYDLLVQLDCSVKPKIISDAKINSLRSDSVTSVLDDVCSICMEDYIPGDVRKFLPCEHHFHGHCIRIWLSATSDRCPIDGKEVR</sequence>
<dbReference type="InterPro" id="IPR051834">
    <property type="entry name" value="RING_finger_E3_ligase"/>
</dbReference>
<dbReference type="SMART" id="SM00184">
    <property type="entry name" value="RING"/>
    <property type="match status" value="1"/>
</dbReference>
<protein>
    <recommendedName>
        <fullName evidence="6">RING-type domain-containing protein</fullName>
    </recommendedName>
</protein>
<comment type="caution">
    <text evidence="7">The sequence shown here is derived from an EMBL/GenBank/DDBJ whole genome shotgun (WGS) entry which is preliminary data.</text>
</comment>
<dbReference type="AlphaFoldDB" id="A0A9X0CIA1"/>
<dbReference type="PROSITE" id="PS50089">
    <property type="entry name" value="ZF_RING_2"/>
    <property type="match status" value="1"/>
</dbReference>
<dbReference type="Pfam" id="PF13639">
    <property type="entry name" value="zf-RING_2"/>
    <property type="match status" value="1"/>
</dbReference>
<evidence type="ECO:0000256" key="1">
    <source>
        <dbReference type="ARBA" id="ARBA00022723"/>
    </source>
</evidence>
<organism evidence="7 8">
    <name type="scientific">Desmophyllum pertusum</name>
    <dbReference type="NCBI Taxonomy" id="174260"/>
    <lineage>
        <taxon>Eukaryota</taxon>
        <taxon>Metazoa</taxon>
        <taxon>Cnidaria</taxon>
        <taxon>Anthozoa</taxon>
        <taxon>Hexacorallia</taxon>
        <taxon>Scleractinia</taxon>
        <taxon>Caryophylliina</taxon>
        <taxon>Caryophylliidae</taxon>
        <taxon>Desmophyllum</taxon>
    </lineage>
</organism>
<keyword evidence="1" id="KW-0479">Metal-binding</keyword>
<accession>A0A9X0CIA1</accession>
<dbReference type="InterPro" id="IPR013083">
    <property type="entry name" value="Znf_RING/FYVE/PHD"/>
</dbReference>
<feature type="domain" description="RING-type" evidence="6">
    <location>
        <begin position="244"/>
        <end position="285"/>
    </location>
</feature>
<keyword evidence="3" id="KW-0862">Zinc</keyword>
<dbReference type="GO" id="GO:0005634">
    <property type="term" value="C:nucleus"/>
    <property type="evidence" value="ECO:0007669"/>
    <property type="project" value="TreeGrafter"/>
</dbReference>
<evidence type="ECO:0000313" key="8">
    <source>
        <dbReference type="Proteomes" id="UP001163046"/>
    </source>
</evidence>
<dbReference type="PANTHER" id="PTHR45931">
    <property type="entry name" value="SI:CH211-59O9.10"/>
    <property type="match status" value="1"/>
</dbReference>
<name>A0A9X0CIA1_9CNID</name>
<dbReference type="SUPFAM" id="SSF57850">
    <property type="entry name" value="RING/U-box"/>
    <property type="match status" value="1"/>
</dbReference>
<evidence type="ECO:0000256" key="5">
    <source>
        <dbReference type="SAM" id="MobiDB-lite"/>
    </source>
</evidence>
<evidence type="ECO:0000259" key="6">
    <source>
        <dbReference type="PROSITE" id="PS50089"/>
    </source>
</evidence>
<dbReference type="PANTHER" id="PTHR45931:SF3">
    <property type="entry name" value="RING ZINC FINGER-CONTAINING PROTEIN"/>
    <property type="match status" value="1"/>
</dbReference>
<dbReference type="OrthoDB" id="8062037at2759"/>
<dbReference type="EMBL" id="MU827779">
    <property type="protein sequence ID" value="KAJ7339399.1"/>
    <property type="molecule type" value="Genomic_DNA"/>
</dbReference>
<dbReference type="InterPro" id="IPR001841">
    <property type="entry name" value="Znf_RING"/>
</dbReference>
<evidence type="ECO:0000313" key="7">
    <source>
        <dbReference type="EMBL" id="KAJ7339399.1"/>
    </source>
</evidence>
<feature type="region of interest" description="Disordered" evidence="5">
    <location>
        <begin position="115"/>
        <end position="166"/>
    </location>
</feature>
<evidence type="ECO:0000256" key="2">
    <source>
        <dbReference type="ARBA" id="ARBA00022771"/>
    </source>
</evidence>
<dbReference type="Proteomes" id="UP001163046">
    <property type="component" value="Unassembled WGS sequence"/>
</dbReference>
<gene>
    <name evidence="7" type="ORF">OS493_005794</name>
</gene>
<evidence type="ECO:0000256" key="3">
    <source>
        <dbReference type="ARBA" id="ARBA00022833"/>
    </source>
</evidence>
<dbReference type="GO" id="GO:0006511">
    <property type="term" value="P:ubiquitin-dependent protein catabolic process"/>
    <property type="evidence" value="ECO:0007669"/>
    <property type="project" value="TreeGrafter"/>
</dbReference>
<reference evidence="7" key="1">
    <citation type="submission" date="2023-01" db="EMBL/GenBank/DDBJ databases">
        <title>Genome assembly of the deep-sea coral Lophelia pertusa.</title>
        <authorList>
            <person name="Herrera S."/>
            <person name="Cordes E."/>
        </authorList>
    </citation>
    <scope>NUCLEOTIDE SEQUENCE</scope>
    <source>
        <strain evidence="7">USNM1676648</strain>
        <tissue evidence="7">Polyp</tissue>
    </source>
</reference>
<proteinExistence type="predicted"/>
<keyword evidence="2 4" id="KW-0863">Zinc-finger</keyword>
<evidence type="ECO:0000256" key="4">
    <source>
        <dbReference type="PROSITE-ProRule" id="PRU00175"/>
    </source>
</evidence>
<feature type="compositionally biased region" description="Basic residues" evidence="5">
    <location>
        <begin position="118"/>
        <end position="128"/>
    </location>
</feature>
<keyword evidence="8" id="KW-1185">Reference proteome</keyword>
<dbReference type="GO" id="GO:0008270">
    <property type="term" value="F:zinc ion binding"/>
    <property type="evidence" value="ECO:0007669"/>
    <property type="project" value="UniProtKB-KW"/>
</dbReference>